<dbReference type="PRINTS" id="PR00081">
    <property type="entry name" value="GDHRDH"/>
</dbReference>
<accession>A0ABS9QK10</accession>
<dbReference type="Gene3D" id="3.40.50.720">
    <property type="entry name" value="NAD(P)-binding Rossmann-like Domain"/>
    <property type="match status" value="1"/>
</dbReference>
<dbReference type="Proteomes" id="UP001201701">
    <property type="component" value="Unassembled WGS sequence"/>
</dbReference>
<feature type="domain" description="Ketoreductase" evidence="3">
    <location>
        <begin position="7"/>
        <end position="176"/>
    </location>
</feature>
<proteinExistence type="inferred from homology"/>
<dbReference type="PANTHER" id="PTHR43477">
    <property type="entry name" value="DIHYDROANTICAPSIN 7-DEHYDROGENASE"/>
    <property type="match status" value="1"/>
</dbReference>
<comment type="caution">
    <text evidence="4">The sequence shown here is derived from an EMBL/GenBank/DDBJ whole genome shotgun (WGS) entry which is preliminary data.</text>
</comment>
<dbReference type="SUPFAM" id="SSF51735">
    <property type="entry name" value="NAD(P)-binding Rossmann-fold domains"/>
    <property type="match status" value="1"/>
</dbReference>
<evidence type="ECO:0000256" key="2">
    <source>
        <dbReference type="ARBA" id="ARBA00023002"/>
    </source>
</evidence>
<dbReference type="RefSeq" id="WP_239369226.1">
    <property type="nucleotide sequence ID" value="NZ_JAKREW010000029.1"/>
</dbReference>
<keyword evidence="2" id="KW-0560">Oxidoreductase</keyword>
<dbReference type="PANTHER" id="PTHR43477:SF1">
    <property type="entry name" value="DIHYDROANTICAPSIN 7-DEHYDROGENASE"/>
    <property type="match status" value="1"/>
</dbReference>
<dbReference type="SMART" id="SM00822">
    <property type="entry name" value="PKS_KR"/>
    <property type="match status" value="1"/>
</dbReference>
<name>A0ABS9QK10_9HYPH</name>
<dbReference type="InterPro" id="IPR057326">
    <property type="entry name" value="KR_dom"/>
</dbReference>
<protein>
    <submittedName>
        <fullName evidence="4">SDR family oxidoreductase</fullName>
    </submittedName>
</protein>
<dbReference type="PROSITE" id="PS00061">
    <property type="entry name" value="ADH_SHORT"/>
    <property type="match status" value="1"/>
</dbReference>
<dbReference type="InterPro" id="IPR020904">
    <property type="entry name" value="Sc_DH/Rdtase_CS"/>
</dbReference>
<organism evidence="4 5">
    <name type="scientific">Mesorhizobium retamae</name>
    <dbReference type="NCBI Taxonomy" id="2912854"/>
    <lineage>
        <taxon>Bacteria</taxon>
        <taxon>Pseudomonadati</taxon>
        <taxon>Pseudomonadota</taxon>
        <taxon>Alphaproteobacteria</taxon>
        <taxon>Hyphomicrobiales</taxon>
        <taxon>Phyllobacteriaceae</taxon>
        <taxon>Mesorhizobium</taxon>
    </lineage>
</organism>
<keyword evidence="5" id="KW-1185">Reference proteome</keyword>
<evidence type="ECO:0000313" key="4">
    <source>
        <dbReference type="EMBL" id="MCG7507762.1"/>
    </source>
</evidence>
<dbReference type="InterPro" id="IPR036291">
    <property type="entry name" value="NAD(P)-bd_dom_sf"/>
</dbReference>
<reference evidence="4 5" key="1">
    <citation type="submission" date="2022-02" db="EMBL/GenBank/DDBJ databases">
        <title>Draft genome sequence of Mezorhizobium retamae strain IRAMC:0171 isolated from Retama raetam nodules.</title>
        <authorList>
            <person name="Bengaied R."/>
            <person name="Sbissi I."/>
            <person name="Huber K."/>
            <person name="Ghodbane F."/>
            <person name="Nouioui I."/>
            <person name="Tarhouni M."/>
            <person name="Gtari M."/>
        </authorList>
    </citation>
    <scope>NUCLEOTIDE SEQUENCE [LARGE SCALE GENOMIC DNA]</scope>
    <source>
        <strain evidence="4 5">IRAMC:0171</strain>
    </source>
</reference>
<sequence>MGRFSSKRIIVTGGTSGIGLAGAERLAAEGAEVFITGRKEPTSGRLSDSVHFVRNDATDPDAGKELLQALPDEGGFDGLWLNAGFAEVAPLSEIDAVFFDRMMHTNVRGPVLQMSALCDRLNDDASVVVTSSTAIHEGSPNASIYAATKGALVSLCRCWASALGPRGIRVNALVPGAIATGFRDFMPKDFRSAFEADVVGRTVLGRVGAPGDAAAVALFLLSDEAAYVTGSQYLVDGGLTMA</sequence>
<gene>
    <name evidence="4" type="ORF">L4923_22240</name>
</gene>
<evidence type="ECO:0000313" key="5">
    <source>
        <dbReference type="Proteomes" id="UP001201701"/>
    </source>
</evidence>
<evidence type="ECO:0000256" key="1">
    <source>
        <dbReference type="ARBA" id="ARBA00006484"/>
    </source>
</evidence>
<dbReference type="Pfam" id="PF13561">
    <property type="entry name" value="adh_short_C2"/>
    <property type="match status" value="1"/>
</dbReference>
<evidence type="ECO:0000259" key="3">
    <source>
        <dbReference type="SMART" id="SM00822"/>
    </source>
</evidence>
<comment type="similarity">
    <text evidence="1">Belongs to the short-chain dehydrogenases/reductases (SDR) family.</text>
</comment>
<dbReference type="EMBL" id="JAKREW010000029">
    <property type="protein sequence ID" value="MCG7507762.1"/>
    <property type="molecule type" value="Genomic_DNA"/>
</dbReference>
<dbReference type="CDD" id="cd05233">
    <property type="entry name" value="SDR_c"/>
    <property type="match status" value="1"/>
</dbReference>
<dbReference type="InterPro" id="IPR002347">
    <property type="entry name" value="SDR_fam"/>
</dbReference>
<dbReference type="InterPro" id="IPR051122">
    <property type="entry name" value="SDR_DHRS6-like"/>
</dbReference>